<dbReference type="Proteomes" id="UP001594351">
    <property type="component" value="Unassembled WGS sequence"/>
</dbReference>
<organism evidence="1 2">
    <name type="scientific">candidate division CSSED10-310 bacterium</name>
    <dbReference type="NCBI Taxonomy" id="2855610"/>
    <lineage>
        <taxon>Bacteria</taxon>
        <taxon>Bacteria division CSSED10-310</taxon>
    </lineage>
</organism>
<reference evidence="1 2" key="1">
    <citation type="submission" date="2024-09" db="EMBL/GenBank/DDBJ databases">
        <title>Laminarin stimulates single cell rates of sulfate reduction while oxygen inhibits transcriptomic activity in coastal marine sediment.</title>
        <authorList>
            <person name="Lindsay M."/>
            <person name="Orcutt B."/>
            <person name="Emerson D."/>
            <person name="Stepanauskas R."/>
            <person name="D'Angelo T."/>
        </authorList>
    </citation>
    <scope>NUCLEOTIDE SEQUENCE [LARGE SCALE GENOMIC DNA]</scope>
    <source>
        <strain evidence="1">SAG AM-311-K15</strain>
    </source>
</reference>
<dbReference type="EMBL" id="JBHPBY010000325">
    <property type="protein sequence ID" value="MFC1852522.1"/>
    <property type="molecule type" value="Genomic_DNA"/>
</dbReference>
<gene>
    <name evidence="1" type="ORF">ACFL27_20185</name>
</gene>
<name>A0ABV6Z243_UNCC1</name>
<keyword evidence="2" id="KW-1185">Reference proteome</keyword>
<evidence type="ECO:0000313" key="2">
    <source>
        <dbReference type="Proteomes" id="UP001594351"/>
    </source>
</evidence>
<proteinExistence type="predicted"/>
<accession>A0ABV6Z243</accession>
<protein>
    <submittedName>
        <fullName evidence="1">Uncharacterized protein</fullName>
    </submittedName>
</protein>
<sequence>MRSGNKEAKSRKIPSSNMWVIVSTSDQNTRYRRFLENGLPAFKSFIDSYLLYDQIIIPTQDFISLTILTEKLGENTILDLISSDNLKFYRIKGTLCYMGNGLGIKPIGIRRAKGPEFPFSAPAEESISFAIKALKDKPKDKKFATKILDSLIEVELANIYKIIKQETYNDINNSKYLKDKYKIPNYNLDNLPGINKKVVRFLGSSREDVDSDNIIDVVMLLAQTNLELFLMNETDCEDLNTSLPVGHVVKAKIDRNTGFKKSIESFTKLKEINKVPDIGDGLLTKQIDFAKLSKIKNSKDGVEFRKWFHMHCDDDPLTITKEFVELLMNESKMNTLPMKVIRYFTTLGLGAVGGPLLGSLSNAADSFILDKIFGKKTPKFFIEKLKQIQ</sequence>
<comment type="caution">
    <text evidence="1">The sequence shown here is derived from an EMBL/GenBank/DDBJ whole genome shotgun (WGS) entry which is preliminary data.</text>
</comment>
<evidence type="ECO:0000313" key="1">
    <source>
        <dbReference type="EMBL" id="MFC1852522.1"/>
    </source>
</evidence>